<evidence type="ECO:0000313" key="4">
    <source>
        <dbReference type="EMBL" id="RAL13440.1"/>
    </source>
</evidence>
<dbReference type="GeneID" id="37199353"/>
<dbReference type="InterPro" id="IPR051414">
    <property type="entry name" value="Adenylate-forming_Reductase"/>
</dbReference>
<dbReference type="OrthoDB" id="429813at2759"/>
<protein>
    <submittedName>
        <fullName evidence="4">AMP-binding enzyme</fullName>
    </submittedName>
</protein>
<reference evidence="4 5" key="1">
    <citation type="submission" date="2018-02" db="EMBL/GenBank/DDBJ databases">
        <title>The genomes of Aspergillus section Nigri reveals drivers in fungal speciation.</title>
        <authorList>
            <consortium name="DOE Joint Genome Institute"/>
            <person name="Vesth T.C."/>
            <person name="Nybo J."/>
            <person name="Theobald S."/>
            <person name="Brandl J."/>
            <person name="Frisvad J.C."/>
            <person name="Nielsen K.F."/>
            <person name="Lyhne E.K."/>
            <person name="Kogle M.E."/>
            <person name="Kuo A."/>
            <person name="Riley R."/>
            <person name="Clum A."/>
            <person name="Nolan M."/>
            <person name="Lipzen A."/>
            <person name="Salamov A."/>
            <person name="Henrissat B."/>
            <person name="Wiebenga A."/>
            <person name="De vries R.P."/>
            <person name="Grigoriev I.V."/>
            <person name="Mortensen U.H."/>
            <person name="Andersen M.R."/>
            <person name="Baker S.E."/>
        </authorList>
    </citation>
    <scope>NUCLEOTIDE SEQUENCE [LARGE SCALE GENOMIC DNA]</scope>
    <source>
        <strain evidence="4 5">CBS 101889</strain>
    </source>
</reference>
<dbReference type="RefSeq" id="XP_025552594.1">
    <property type="nucleotide sequence ID" value="XM_025695064.1"/>
</dbReference>
<evidence type="ECO:0000313" key="5">
    <source>
        <dbReference type="Proteomes" id="UP000248961"/>
    </source>
</evidence>
<proteinExistence type="predicted"/>
<dbReference type="EMBL" id="KZ824279">
    <property type="protein sequence ID" value="RAL13440.1"/>
    <property type="molecule type" value="Genomic_DNA"/>
</dbReference>
<keyword evidence="2" id="KW-0597">Phosphoprotein</keyword>
<evidence type="ECO:0000256" key="2">
    <source>
        <dbReference type="ARBA" id="ARBA00022553"/>
    </source>
</evidence>
<evidence type="ECO:0000256" key="1">
    <source>
        <dbReference type="ARBA" id="ARBA00022450"/>
    </source>
</evidence>
<dbReference type="InterPro" id="IPR000873">
    <property type="entry name" value="AMP-dep_synth/lig_dom"/>
</dbReference>
<organism evidence="4 5">
    <name type="scientific">Aspergillus homomorphus (strain CBS 101889)</name>
    <dbReference type="NCBI Taxonomy" id="1450537"/>
    <lineage>
        <taxon>Eukaryota</taxon>
        <taxon>Fungi</taxon>
        <taxon>Dikarya</taxon>
        <taxon>Ascomycota</taxon>
        <taxon>Pezizomycotina</taxon>
        <taxon>Eurotiomycetes</taxon>
        <taxon>Eurotiomycetidae</taxon>
        <taxon>Eurotiales</taxon>
        <taxon>Aspergillaceae</taxon>
        <taxon>Aspergillus</taxon>
        <taxon>Aspergillus subgen. Circumdati</taxon>
    </lineage>
</organism>
<keyword evidence="5" id="KW-1185">Reference proteome</keyword>
<dbReference type="VEuPathDB" id="FungiDB:BO97DRAFT_404906"/>
<gene>
    <name evidence="4" type="ORF">BO97DRAFT_404906</name>
</gene>
<feature type="domain" description="AMP-dependent synthetase/ligase" evidence="3">
    <location>
        <begin position="47"/>
        <end position="346"/>
    </location>
</feature>
<dbReference type="Pfam" id="PF23562">
    <property type="entry name" value="AMP-binding_C_3"/>
    <property type="match status" value="1"/>
</dbReference>
<keyword evidence="1" id="KW-0596">Phosphopantetheine</keyword>
<dbReference type="SUPFAM" id="SSF56801">
    <property type="entry name" value="Acetyl-CoA synthetase-like"/>
    <property type="match status" value="1"/>
</dbReference>
<evidence type="ECO:0000259" key="3">
    <source>
        <dbReference type="Pfam" id="PF00501"/>
    </source>
</evidence>
<dbReference type="Gene3D" id="3.40.50.12780">
    <property type="entry name" value="N-terminal domain of ligase-like"/>
    <property type="match status" value="1"/>
</dbReference>
<dbReference type="PANTHER" id="PTHR43439:SF2">
    <property type="entry name" value="ENZYME, PUTATIVE (JCVI)-RELATED"/>
    <property type="match status" value="1"/>
</dbReference>
<dbReference type="Pfam" id="PF00501">
    <property type="entry name" value="AMP-binding"/>
    <property type="match status" value="1"/>
</dbReference>
<dbReference type="PANTHER" id="PTHR43439">
    <property type="entry name" value="PHENYLACETATE-COENZYME A LIGASE"/>
    <property type="match status" value="1"/>
</dbReference>
<sequence>MTQSVFPLPGVQHGKRIIPAVIEARARKENDTPWVSLPINEDDLSLGFKDISFKALNNAANHAAHWLRQNLPDASEPFPTFAYTGPKDIRYPILAVAAAKLQKVLVLPSPLVTAEAQLRILEQASCTVYVRPLAMKAQIDAILQNAPHVQAINLPDLEEFLKEEEAEPVTYSKTWDEGKDDPWLAFHTSGTTGNPKPVVYTHRMLAAIDMIAASPNIKQSMIHHAALHRLFTPIPSLHVTGMMLILATTTYVHTTAVLGPSAPLTPATVVSVFKNTKVDVTLLPPALIDGLCASEDGLAALRQLDLIMYTGAPLAAKSAALLIPQVSLVNGVGSTEAGGYFATMHEHRDAWDYLCFTQQAGATFEPRTADGLHELVFVRPTTTPDTDADPDFLPQIFQVYPELDRYETKDLWRQHPVYKDLWTIVGRTDDYVPLSHSDGLHASSLEPEITAHPAIKTALIGGHGRAKPALVLELVPGTDGFEVESLRPYVEKMNQRCHECVRLDMNRIIVASDEKPFVYTVKGSVARMQTLRLYDPEIDALEA</sequence>
<accession>A0A395I059</accession>
<dbReference type="Proteomes" id="UP000248961">
    <property type="component" value="Unassembled WGS sequence"/>
</dbReference>
<dbReference type="AlphaFoldDB" id="A0A395I059"/>
<dbReference type="InterPro" id="IPR042099">
    <property type="entry name" value="ANL_N_sf"/>
</dbReference>
<dbReference type="STRING" id="1450537.A0A395I059"/>
<name>A0A395I059_ASPHC</name>